<keyword evidence="3" id="KW-1185">Reference proteome</keyword>
<evidence type="ECO:0000256" key="1">
    <source>
        <dbReference type="SAM" id="MobiDB-lite"/>
    </source>
</evidence>
<feature type="region of interest" description="Disordered" evidence="1">
    <location>
        <begin position="1"/>
        <end position="125"/>
    </location>
</feature>
<comment type="caution">
    <text evidence="2">The sequence shown here is derived from an EMBL/GenBank/DDBJ whole genome shotgun (WGS) entry which is preliminary data.</text>
</comment>
<feature type="compositionally biased region" description="Polar residues" evidence="1">
    <location>
        <begin position="265"/>
        <end position="276"/>
    </location>
</feature>
<evidence type="ECO:0000313" key="3">
    <source>
        <dbReference type="Proteomes" id="UP001224775"/>
    </source>
</evidence>
<feature type="compositionally biased region" description="Acidic residues" evidence="1">
    <location>
        <begin position="567"/>
        <end position="579"/>
    </location>
</feature>
<proteinExistence type="predicted"/>
<gene>
    <name evidence="2" type="ORF">QTG54_011874</name>
</gene>
<protein>
    <submittedName>
        <fullName evidence="2">Uncharacterized protein</fullName>
    </submittedName>
</protein>
<organism evidence="2 3">
    <name type="scientific">Skeletonema marinoi</name>
    <dbReference type="NCBI Taxonomy" id="267567"/>
    <lineage>
        <taxon>Eukaryota</taxon>
        <taxon>Sar</taxon>
        <taxon>Stramenopiles</taxon>
        <taxon>Ochrophyta</taxon>
        <taxon>Bacillariophyta</taxon>
        <taxon>Coscinodiscophyceae</taxon>
        <taxon>Thalassiosirophycidae</taxon>
        <taxon>Thalassiosirales</taxon>
        <taxon>Skeletonemataceae</taxon>
        <taxon>Skeletonema</taxon>
        <taxon>Skeletonema marinoi-dohrnii complex</taxon>
    </lineage>
</organism>
<feature type="region of interest" description="Disordered" evidence="1">
    <location>
        <begin position="607"/>
        <end position="632"/>
    </location>
</feature>
<name>A0AAD8Y177_9STRA</name>
<feature type="compositionally biased region" description="Polar residues" evidence="1">
    <location>
        <begin position="85"/>
        <end position="114"/>
    </location>
</feature>
<feature type="region of interest" description="Disordered" evidence="1">
    <location>
        <begin position="256"/>
        <end position="276"/>
    </location>
</feature>
<feature type="compositionally biased region" description="Basic residues" evidence="1">
    <location>
        <begin position="14"/>
        <end position="28"/>
    </location>
</feature>
<reference evidence="2" key="1">
    <citation type="submission" date="2023-06" db="EMBL/GenBank/DDBJ databases">
        <title>Survivors Of The Sea: Transcriptome response of Skeletonema marinoi to long-term dormancy.</title>
        <authorList>
            <person name="Pinder M.I.M."/>
            <person name="Kourtchenko O."/>
            <person name="Robertson E.K."/>
            <person name="Larsson T."/>
            <person name="Maumus F."/>
            <person name="Osuna-Cruz C.M."/>
            <person name="Vancaester E."/>
            <person name="Stenow R."/>
            <person name="Vandepoele K."/>
            <person name="Ploug H."/>
            <person name="Bruchert V."/>
            <person name="Godhe A."/>
            <person name="Topel M."/>
        </authorList>
    </citation>
    <scope>NUCLEOTIDE SEQUENCE</scope>
    <source>
        <strain evidence="2">R05AC</strain>
    </source>
</reference>
<accession>A0AAD8Y177</accession>
<sequence>MPPPPPPPPDRRPPSRGKQKSSSSRRNHQSREGTTPPPQSSGSDEQQHHEGGGGVTVAEFRHHQQQQQQRASNRQGKARRYPPNHMQQQRQRLTQGENDDGSSYNESLPGSNANQQQQQQQVVDTIAADHPSSSIIQTLRTCTLCHRTLPRAQFSERDRYTIHESLATGAVCRTCSMTISAVRLKGVPNTEQLLMAYAERGEQMASVIAERAVAGYLDGDSSLLSPNNNHANDGEEAMVLRQNSNTTNSESFEMYKGNPVGSVAPSPSNRTGSRSTMGMPTQALPDVNIAFSGQHQYGGGEEDRPANVADCKYMDALLRLPSYLNLNAYGIFQSSEDVSISMATLEAVRLYGTLEEDFFIPHDTEGLPAKSRKPNPRSMLPTEQHDEIDEAVNPKSIVCLVLGEGRTPRTAVLCAVHYGWTSYSIDPFLAEGWDGYHEDIPGFTGYSGTVADFVDNTEDSIIEIQNQSVKHLVIIGIQKQKDQLRLKGNSNIMEIRARYNDVPTTLVSISPVRKATLAPKRRSGQYLSKLEKDIGYDPNCSYIDGGVFSECRLMEVWNFHNAVDEEGSDYDSYDDEDSEHGELEEQHSWQRVDSLDVPPKRTMEAHATKAPNRYEREYNDAEADHAIGSERSVDDDDIWGKAMAKHNEEEQEKLVGRFETLYMDSVSQ</sequence>
<dbReference type="EMBL" id="JATAAI010000025">
    <property type="protein sequence ID" value="KAK1737588.1"/>
    <property type="molecule type" value="Genomic_DNA"/>
</dbReference>
<evidence type="ECO:0000313" key="2">
    <source>
        <dbReference type="EMBL" id="KAK1737588.1"/>
    </source>
</evidence>
<dbReference type="Proteomes" id="UP001224775">
    <property type="component" value="Unassembled WGS sequence"/>
</dbReference>
<feature type="region of interest" description="Disordered" evidence="1">
    <location>
        <begin position="567"/>
        <end position="588"/>
    </location>
</feature>
<dbReference type="AlphaFoldDB" id="A0AAD8Y177"/>